<dbReference type="PRINTS" id="PR00039">
    <property type="entry name" value="HTHLYSR"/>
</dbReference>
<protein>
    <submittedName>
        <fullName evidence="7">LysR family transcriptional regulator</fullName>
    </submittedName>
</protein>
<evidence type="ECO:0000313" key="7">
    <source>
        <dbReference type="EMBL" id="MFC4030037.1"/>
    </source>
</evidence>
<keyword evidence="2" id="KW-0805">Transcription regulation</keyword>
<feature type="domain" description="HTH lysR-type" evidence="6">
    <location>
        <begin position="1"/>
        <end position="58"/>
    </location>
</feature>
<keyword evidence="3" id="KW-0238">DNA-binding</keyword>
<evidence type="ECO:0000313" key="8">
    <source>
        <dbReference type="Proteomes" id="UP001595765"/>
    </source>
</evidence>
<dbReference type="Proteomes" id="UP001595765">
    <property type="component" value="Unassembled WGS sequence"/>
</dbReference>
<dbReference type="Gene3D" id="1.10.10.10">
    <property type="entry name" value="Winged helix-like DNA-binding domain superfamily/Winged helix DNA-binding domain"/>
    <property type="match status" value="1"/>
</dbReference>
<dbReference type="Pfam" id="PF00126">
    <property type="entry name" value="HTH_1"/>
    <property type="match status" value="1"/>
</dbReference>
<evidence type="ECO:0000256" key="3">
    <source>
        <dbReference type="ARBA" id="ARBA00023125"/>
    </source>
</evidence>
<dbReference type="RefSeq" id="WP_386424863.1">
    <property type="nucleotide sequence ID" value="NZ_JBHSBB010000001.1"/>
</dbReference>
<dbReference type="PANTHER" id="PTHR30346">
    <property type="entry name" value="TRANSCRIPTIONAL DUAL REGULATOR HCAR-RELATED"/>
    <property type="match status" value="1"/>
</dbReference>
<gene>
    <name evidence="7" type="ORF">ACFO3J_00970</name>
</gene>
<organism evidence="7 8">
    <name type="scientific">Streptomyces polygonati</name>
    <dbReference type="NCBI Taxonomy" id="1617087"/>
    <lineage>
        <taxon>Bacteria</taxon>
        <taxon>Bacillati</taxon>
        <taxon>Actinomycetota</taxon>
        <taxon>Actinomycetes</taxon>
        <taxon>Kitasatosporales</taxon>
        <taxon>Streptomycetaceae</taxon>
        <taxon>Streptomyces</taxon>
    </lineage>
</organism>
<dbReference type="PROSITE" id="PS50931">
    <property type="entry name" value="HTH_LYSR"/>
    <property type="match status" value="1"/>
</dbReference>
<dbReference type="Gene3D" id="3.40.190.290">
    <property type="match status" value="1"/>
</dbReference>
<comment type="caution">
    <text evidence="7">The sequence shown here is derived from an EMBL/GenBank/DDBJ whole genome shotgun (WGS) entry which is preliminary data.</text>
</comment>
<dbReference type="PANTHER" id="PTHR30346:SF0">
    <property type="entry name" value="HCA OPERON TRANSCRIPTIONAL ACTIVATOR HCAR"/>
    <property type="match status" value="1"/>
</dbReference>
<evidence type="ECO:0000256" key="4">
    <source>
        <dbReference type="ARBA" id="ARBA00023163"/>
    </source>
</evidence>
<keyword evidence="8" id="KW-1185">Reference proteome</keyword>
<evidence type="ECO:0000259" key="6">
    <source>
        <dbReference type="PROSITE" id="PS50931"/>
    </source>
</evidence>
<dbReference type="SUPFAM" id="SSF46785">
    <property type="entry name" value="Winged helix' DNA-binding domain"/>
    <property type="match status" value="1"/>
</dbReference>
<dbReference type="Pfam" id="PF03466">
    <property type="entry name" value="LysR_substrate"/>
    <property type="match status" value="1"/>
</dbReference>
<evidence type="ECO:0000256" key="5">
    <source>
        <dbReference type="SAM" id="MobiDB-lite"/>
    </source>
</evidence>
<evidence type="ECO:0000256" key="1">
    <source>
        <dbReference type="ARBA" id="ARBA00009437"/>
    </source>
</evidence>
<dbReference type="InterPro" id="IPR036390">
    <property type="entry name" value="WH_DNA-bd_sf"/>
</dbReference>
<evidence type="ECO:0000256" key="2">
    <source>
        <dbReference type="ARBA" id="ARBA00023015"/>
    </source>
</evidence>
<name>A0ABV8HD85_9ACTN</name>
<accession>A0ABV8HD85</accession>
<dbReference type="EMBL" id="JBHSBB010000001">
    <property type="protein sequence ID" value="MFC4030037.1"/>
    <property type="molecule type" value="Genomic_DNA"/>
</dbReference>
<feature type="region of interest" description="Disordered" evidence="5">
    <location>
        <begin position="301"/>
        <end position="326"/>
    </location>
</feature>
<comment type="similarity">
    <text evidence="1">Belongs to the LysR transcriptional regulatory family.</text>
</comment>
<keyword evidence="4" id="KW-0804">Transcription</keyword>
<sequence length="326" mass="34659">MDLDAVRTFVAAADAGRFQDAAAELSITQQAVSKRIATLEKSLGVRLFTRTARGAKPTVDGQAFLPHARDLLRAEERAVAAVRPGRRALRVDVIGRRLGPAGRLGDFHRAHPGVELDVVTLHDADAAIDAIRAGTIDASFRAVTMPGRQLPDGIGAVRAFDEPLQLLTGPAHAFAAARTVAPAELAGHRIWMPGLAPGTEWAAYYADLAAAFALTIEITGPGFGTEPLLDTIAGSRSLATLVGERTRLVWPADHGLRRIAVRDPTPVYPHSLLWHRDNPHPTLAALRAHLRSGRLGHSDAGTWTPAWAAGSTPRSTPSGPDRPKAG</sequence>
<dbReference type="InterPro" id="IPR036388">
    <property type="entry name" value="WH-like_DNA-bd_sf"/>
</dbReference>
<dbReference type="InterPro" id="IPR005119">
    <property type="entry name" value="LysR_subst-bd"/>
</dbReference>
<proteinExistence type="inferred from homology"/>
<dbReference type="InterPro" id="IPR000847">
    <property type="entry name" value="LysR_HTH_N"/>
</dbReference>
<reference evidence="8" key="1">
    <citation type="journal article" date="2019" name="Int. J. Syst. Evol. Microbiol.">
        <title>The Global Catalogue of Microorganisms (GCM) 10K type strain sequencing project: providing services to taxonomists for standard genome sequencing and annotation.</title>
        <authorList>
            <consortium name="The Broad Institute Genomics Platform"/>
            <consortium name="The Broad Institute Genome Sequencing Center for Infectious Disease"/>
            <person name="Wu L."/>
            <person name="Ma J."/>
        </authorList>
    </citation>
    <scope>NUCLEOTIDE SEQUENCE [LARGE SCALE GENOMIC DNA]</scope>
    <source>
        <strain evidence="8">CGMCC 4.7237</strain>
    </source>
</reference>
<dbReference type="SUPFAM" id="SSF53850">
    <property type="entry name" value="Periplasmic binding protein-like II"/>
    <property type="match status" value="1"/>
</dbReference>